<gene>
    <name evidence="2" type="ORF">NPIL_610951</name>
</gene>
<keyword evidence="1" id="KW-0411">Iron-sulfur</keyword>
<keyword evidence="1" id="KW-0808">Transferase</keyword>
<dbReference type="GO" id="GO:0006272">
    <property type="term" value="P:leading strand elongation"/>
    <property type="evidence" value="ECO:0007669"/>
    <property type="project" value="TreeGrafter"/>
</dbReference>
<reference evidence="2" key="1">
    <citation type="submission" date="2020-08" db="EMBL/GenBank/DDBJ databases">
        <title>Multicomponent nature underlies the extraordinary mechanical properties of spider dragline silk.</title>
        <authorList>
            <person name="Kono N."/>
            <person name="Nakamura H."/>
            <person name="Mori M."/>
            <person name="Yoshida Y."/>
            <person name="Ohtoshi R."/>
            <person name="Malay A.D."/>
            <person name="Moran D.A.P."/>
            <person name="Tomita M."/>
            <person name="Numata K."/>
            <person name="Arakawa K."/>
        </authorList>
    </citation>
    <scope>NUCLEOTIDE SEQUENCE</scope>
</reference>
<dbReference type="GO" id="GO:0003887">
    <property type="term" value="F:DNA-directed DNA polymerase activity"/>
    <property type="evidence" value="ECO:0007669"/>
    <property type="project" value="UniProtKB-KW"/>
</dbReference>
<keyword evidence="1" id="KW-0548">Nucleotidyltransferase</keyword>
<comment type="cofactor">
    <cofactor evidence="1">
        <name>[4Fe-4S] cluster</name>
        <dbReference type="ChEBI" id="CHEBI:49883"/>
    </cofactor>
</comment>
<keyword evidence="1" id="KW-0235">DNA replication</keyword>
<dbReference type="Proteomes" id="UP000887013">
    <property type="component" value="Unassembled WGS sequence"/>
</dbReference>
<comment type="subcellular location">
    <subcellularLocation>
        <location evidence="1">Nucleus</location>
    </subcellularLocation>
</comment>
<keyword evidence="1" id="KW-0238">DNA-binding</keyword>
<dbReference type="GO" id="GO:0006297">
    <property type="term" value="P:nucleotide-excision repair, DNA gap filling"/>
    <property type="evidence" value="ECO:0007669"/>
    <property type="project" value="TreeGrafter"/>
</dbReference>
<keyword evidence="1" id="KW-0539">Nucleus</keyword>
<comment type="caution">
    <text evidence="2">The sequence shown here is derived from an EMBL/GenBank/DDBJ whole genome shotgun (WGS) entry which is preliminary data.</text>
</comment>
<keyword evidence="1" id="KW-0862">Zinc</keyword>
<dbReference type="EC" id="2.7.7.7" evidence="1"/>
<dbReference type="GO" id="GO:0051539">
    <property type="term" value="F:4 iron, 4 sulfur cluster binding"/>
    <property type="evidence" value="ECO:0007669"/>
    <property type="project" value="UniProtKB-KW"/>
</dbReference>
<dbReference type="GO" id="GO:0045004">
    <property type="term" value="P:DNA replication proofreading"/>
    <property type="evidence" value="ECO:0007669"/>
    <property type="project" value="TreeGrafter"/>
</dbReference>
<keyword evidence="1" id="KW-0004">4Fe-4S</keyword>
<keyword evidence="3" id="KW-1185">Reference proteome</keyword>
<dbReference type="PANTHER" id="PTHR10670">
    <property type="entry name" value="DNA POLYMERASE EPSILON CATALYTIC SUBUNIT A"/>
    <property type="match status" value="1"/>
</dbReference>
<keyword evidence="1" id="KW-0408">Iron</keyword>
<dbReference type="EMBL" id="BMAW01085748">
    <property type="protein sequence ID" value="GFU44310.1"/>
    <property type="molecule type" value="Genomic_DNA"/>
</dbReference>
<comment type="catalytic activity">
    <reaction evidence="1">
        <text>DNA(n) + a 2'-deoxyribonucleoside 5'-triphosphate = DNA(n+1) + diphosphate</text>
        <dbReference type="Rhea" id="RHEA:22508"/>
        <dbReference type="Rhea" id="RHEA-COMP:17339"/>
        <dbReference type="Rhea" id="RHEA-COMP:17340"/>
        <dbReference type="ChEBI" id="CHEBI:33019"/>
        <dbReference type="ChEBI" id="CHEBI:61560"/>
        <dbReference type="ChEBI" id="CHEBI:173112"/>
        <dbReference type="EC" id="2.7.7.7"/>
    </reaction>
</comment>
<proteinExistence type="inferred from homology"/>
<dbReference type="GO" id="GO:0008622">
    <property type="term" value="C:epsilon DNA polymerase complex"/>
    <property type="evidence" value="ECO:0007669"/>
    <property type="project" value="InterPro"/>
</dbReference>
<dbReference type="PANTHER" id="PTHR10670:SF0">
    <property type="entry name" value="DNA POLYMERASE EPSILON CATALYTIC SUBUNIT A"/>
    <property type="match status" value="1"/>
</dbReference>
<dbReference type="AlphaFoldDB" id="A0A8X6QU75"/>
<dbReference type="InterPro" id="IPR029703">
    <property type="entry name" value="POL2"/>
</dbReference>
<keyword evidence="1" id="KW-0479">Metal-binding</keyword>
<comment type="similarity">
    <text evidence="1">Belongs to the DNA polymerase type-B family.</text>
</comment>
<sequence length="113" mass="13043">MFLQPAKTLEVPGDSLQSSAYKMYFELFYGYVMRRGACIVAEMAGIVALQVRWYHHKKLEIVEQIEEELDTDGIQVYLPSSFPENFTIKTSNPKSPNFIYILSRCYANDCTRS</sequence>
<dbReference type="GO" id="GO:0000278">
    <property type="term" value="P:mitotic cell cycle"/>
    <property type="evidence" value="ECO:0007669"/>
    <property type="project" value="TreeGrafter"/>
</dbReference>
<comment type="function">
    <text evidence="1">DNA polymerase II participates in chromosomal DNA replication.</text>
</comment>
<keyword evidence="1" id="KW-0239">DNA-directed DNA polymerase</keyword>
<organism evidence="2 3">
    <name type="scientific">Nephila pilipes</name>
    <name type="common">Giant wood spider</name>
    <name type="synonym">Nephila maculata</name>
    <dbReference type="NCBI Taxonomy" id="299642"/>
    <lineage>
        <taxon>Eukaryota</taxon>
        <taxon>Metazoa</taxon>
        <taxon>Ecdysozoa</taxon>
        <taxon>Arthropoda</taxon>
        <taxon>Chelicerata</taxon>
        <taxon>Arachnida</taxon>
        <taxon>Araneae</taxon>
        <taxon>Araneomorphae</taxon>
        <taxon>Entelegynae</taxon>
        <taxon>Araneoidea</taxon>
        <taxon>Nephilidae</taxon>
        <taxon>Nephila</taxon>
    </lineage>
</organism>
<keyword evidence="1" id="KW-0863">Zinc-finger</keyword>
<dbReference type="GO" id="GO:0003677">
    <property type="term" value="F:DNA binding"/>
    <property type="evidence" value="ECO:0007669"/>
    <property type="project" value="UniProtKB-KW"/>
</dbReference>
<evidence type="ECO:0000313" key="2">
    <source>
        <dbReference type="EMBL" id="GFU44310.1"/>
    </source>
</evidence>
<dbReference type="GO" id="GO:0008310">
    <property type="term" value="F:single-stranded DNA 3'-5' DNA exonuclease activity"/>
    <property type="evidence" value="ECO:0007669"/>
    <property type="project" value="TreeGrafter"/>
</dbReference>
<evidence type="ECO:0000313" key="3">
    <source>
        <dbReference type="Proteomes" id="UP000887013"/>
    </source>
</evidence>
<name>A0A8X6QU75_NEPPI</name>
<dbReference type="GO" id="GO:0008270">
    <property type="term" value="F:zinc ion binding"/>
    <property type="evidence" value="ECO:0007669"/>
    <property type="project" value="UniProtKB-KW"/>
</dbReference>
<accession>A0A8X6QU75</accession>
<evidence type="ECO:0000256" key="1">
    <source>
        <dbReference type="RuleBase" id="RU365029"/>
    </source>
</evidence>
<dbReference type="GO" id="GO:0006287">
    <property type="term" value="P:base-excision repair, gap-filling"/>
    <property type="evidence" value="ECO:0007669"/>
    <property type="project" value="TreeGrafter"/>
</dbReference>
<protein>
    <recommendedName>
        <fullName evidence="1">DNA polymerase epsilon catalytic subunit</fullName>
        <ecNumber evidence="1">2.7.7.7</ecNumber>
    </recommendedName>
</protein>